<organism evidence="1 2">
    <name type="scientific">Pistacia integerrima</name>
    <dbReference type="NCBI Taxonomy" id="434235"/>
    <lineage>
        <taxon>Eukaryota</taxon>
        <taxon>Viridiplantae</taxon>
        <taxon>Streptophyta</taxon>
        <taxon>Embryophyta</taxon>
        <taxon>Tracheophyta</taxon>
        <taxon>Spermatophyta</taxon>
        <taxon>Magnoliopsida</taxon>
        <taxon>eudicotyledons</taxon>
        <taxon>Gunneridae</taxon>
        <taxon>Pentapetalae</taxon>
        <taxon>rosids</taxon>
        <taxon>malvids</taxon>
        <taxon>Sapindales</taxon>
        <taxon>Anacardiaceae</taxon>
        <taxon>Pistacia</taxon>
    </lineage>
</organism>
<gene>
    <name evidence="1" type="ORF">Pint_18044</name>
</gene>
<reference evidence="2" key="1">
    <citation type="journal article" date="2023" name="G3 (Bethesda)">
        <title>Genome assembly and association tests identify interacting loci associated with vigor, precocity, and sex in interspecific pistachio rootstocks.</title>
        <authorList>
            <person name="Palmer W."/>
            <person name="Jacygrad E."/>
            <person name="Sagayaradj S."/>
            <person name="Cavanaugh K."/>
            <person name="Han R."/>
            <person name="Bertier L."/>
            <person name="Beede B."/>
            <person name="Kafkas S."/>
            <person name="Golino D."/>
            <person name="Preece J."/>
            <person name="Michelmore R."/>
        </authorList>
    </citation>
    <scope>NUCLEOTIDE SEQUENCE [LARGE SCALE GENOMIC DNA]</scope>
</reference>
<evidence type="ECO:0000313" key="2">
    <source>
        <dbReference type="Proteomes" id="UP001163603"/>
    </source>
</evidence>
<comment type="caution">
    <text evidence="1">The sequence shown here is derived from an EMBL/GenBank/DDBJ whole genome shotgun (WGS) entry which is preliminary data.</text>
</comment>
<name>A0ACC0YVM0_9ROSI</name>
<keyword evidence="2" id="KW-1185">Reference proteome</keyword>
<accession>A0ACC0YVM0</accession>
<dbReference type="Proteomes" id="UP001163603">
    <property type="component" value="Chromosome 4"/>
</dbReference>
<dbReference type="EMBL" id="CM047739">
    <property type="protein sequence ID" value="KAJ0041808.1"/>
    <property type="molecule type" value="Genomic_DNA"/>
</dbReference>
<sequence length="123" mass="14179">MHEYSLDSSLLGPDHYKDYVVCRIRKNQPALKKNKRGKFEEVDSEKKNKRSKVQEVDSESPPLAVLPATISSNTTTTTMVLQPLELDNEGEFYNAEEFDLARQFLNENQHNDSQQFPSINDIF</sequence>
<proteinExistence type="predicted"/>
<evidence type="ECO:0000313" key="1">
    <source>
        <dbReference type="EMBL" id="KAJ0041808.1"/>
    </source>
</evidence>
<protein>
    <submittedName>
        <fullName evidence="1">Uncharacterized protein</fullName>
    </submittedName>
</protein>